<dbReference type="InterPro" id="IPR053927">
    <property type="entry name" value="FlgK_helical"/>
</dbReference>
<feature type="domain" description="Flagellar hook-associated protein FlgK helical" evidence="10">
    <location>
        <begin position="101"/>
        <end position="311"/>
    </location>
</feature>
<keyword evidence="5 7" id="KW-0964">Secreted</keyword>
<keyword evidence="6 7" id="KW-0975">Bacterial flagellum</keyword>
<keyword evidence="12" id="KW-1185">Reference proteome</keyword>
<dbReference type="Proteomes" id="UP000766336">
    <property type="component" value="Unassembled WGS sequence"/>
</dbReference>
<name>A0ABS5QAL8_9PROT</name>
<dbReference type="InterPro" id="IPR010930">
    <property type="entry name" value="Flg_bb/hook_C_dom"/>
</dbReference>
<comment type="subcellular location">
    <subcellularLocation>
        <location evidence="1">Bacterial flagellum basal body</location>
    </subcellularLocation>
    <subcellularLocation>
        <location evidence="2 7">Secreted</location>
    </subcellularLocation>
</comment>
<evidence type="ECO:0000313" key="12">
    <source>
        <dbReference type="Proteomes" id="UP000766336"/>
    </source>
</evidence>
<sequence>MSLDLAFGIARSGLLATQRALAQVAQNITNAETPGYTRKAASTISLSTEGLPLGVKLGQAQRLVDAALVAERDLRRGEAAAAAVRERLLSGIEAVHGATDAGDSLGDTIAALRGRLIGLRGAPGDTGLQRDAVLAAATVATRFSEVATAIGTARQQAQDGIVEEVQRINASLRGIAELTTLIKGDTVRGLPTGDLEDQRDLLLSSLSESLPVQALRQADGGLVLVTKGGLALTLDAKADIFSTENASVGPNAFYGPGGSIPAITLGGVDITRQLTGGRLGEYINLRDTTLPRYQAEMDVAAAQMASRFDAQGLRLFTGASAQVPDVTLGYADPAGGQIGFANQIRVNATVLANPALLRDGTHDVADTLGGPTAFTTNPAGGPAGFAILLDRLIDHSLGETVRAGTGWPPIPATGLGPDGSLRSPFLPPRSIEAYAAALTGAQTADRAAASAARVRAEGLWAGLDARFQQESGVDPDAEMANLIRLQNAYAANARVLSTAQQMWDALLSVGR</sequence>
<dbReference type="Pfam" id="PF00460">
    <property type="entry name" value="Flg_bb_rod"/>
    <property type="match status" value="1"/>
</dbReference>
<evidence type="ECO:0000259" key="10">
    <source>
        <dbReference type="Pfam" id="PF22638"/>
    </source>
</evidence>
<evidence type="ECO:0000256" key="7">
    <source>
        <dbReference type="RuleBase" id="RU362065"/>
    </source>
</evidence>
<dbReference type="InterPro" id="IPR002371">
    <property type="entry name" value="FlgK"/>
</dbReference>
<dbReference type="RefSeq" id="WP_213669191.1">
    <property type="nucleotide sequence ID" value="NZ_JAHCDA010000001.1"/>
</dbReference>
<reference evidence="11 12" key="1">
    <citation type="submission" date="2021-05" db="EMBL/GenBank/DDBJ databases">
        <title>Roseococcus sp. XZZS9, whole genome shotgun sequencing project.</title>
        <authorList>
            <person name="Zhao G."/>
            <person name="Shen L."/>
        </authorList>
    </citation>
    <scope>NUCLEOTIDE SEQUENCE [LARGE SCALE GENOMIC DNA]</scope>
    <source>
        <strain evidence="11 12">XZZS9</strain>
    </source>
</reference>
<accession>A0ABS5QAL8</accession>
<evidence type="ECO:0000256" key="3">
    <source>
        <dbReference type="ARBA" id="ARBA00009677"/>
    </source>
</evidence>
<dbReference type="InterPro" id="IPR001444">
    <property type="entry name" value="Flag_bb_rod_N"/>
</dbReference>
<feature type="domain" description="Flagellar basal body rod protein N-terminal" evidence="8">
    <location>
        <begin position="9"/>
        <end position="37"/>
    </location>
</feature>
<evidence type="ECO:0000256" key="1">
    <source>
        <dbReference type="ARBA" id="ARBA00004117"/>
    </source>
</evidence>
<dbReference type="PRINTS" id="PR01005">
    <property type="entry name" value="FLGHOOKAP1"/>
</dbReference>
<proteinExistence type="inferred from homology"/>
<feature type="domain" description="Flagellar basal-body/hook protein C-terminal" evidence="9">
    <location>
        <begin position="469"/>
        <end position="508"/>
    </location>
</feature>
<dbReference type="PANTHER" id="PTHR30033:SF1">
    <property type="entry name" value="FLAGELLAR HOOK-ASSOCIATED PROTEIN 1"/>
    <property type="match status" value="1"/>
</dbReference>
<evidence type="ECO:0000256" key="6">
    <source>
        <dbReference type="ARBA" id="ARBA00023143"/>
    </source>
</evidence>
<dbReference type="Pfam" id="PF22638">
    <property type="entry name" value="FlgK_D1"/>
    <property type="match status" value="1"/>
</dbReference>
<evidence type="ECO:0000259" key="8">
    <source>
        <dbReference type="Pfam" id="PF00460"/>
    </source>
</evidence>
<evidence type="ECO:0000259" key="9">
    <source>
        <dbReference type="Pfam" id="PF06429"/>
    </source>
</evidence>
<protein>
    <recommendedName>
        <fullName evidence="4 7">Flagellar hook-associated protein 1</fullName>
        <shortName evidence="7">HAP1</shortName>
    </recommendedName>
</protein>
<organism evidence="11 12">
    <name type="scientific">Roseococcus pinisoli</name>
    <dbReference type="NCBI Taxonomy" id="2835040"/>
    <lineage>
        <taxon>Bacteria</taxon>
        <taxon>Pseudomonadati</taxon>
        <taxon>Pseudomonadota</taxon>
        <taxon>Alphaproteobacteria</taxon>
        <taxon>Acetobacterales</taxon>
        <taxon>Roseomonadaceae</taxon>
        <taxon>Roseococcus</taxon>
    </lineage>
</organism>
<dbReference type="PANTHER" id="PTHR30033">
    <property type="entry name" value="FLAGELLAR HOOK-ASSOCIATED PROTEIN 1"/>
    <property type="match status" value="1"/>
</dbReference>
<gene>
    <name evidence="7" type="primary">flgK</name>
    <name evidence="11" type="ORF">KHU32_06495</name>
</gene>
<evidence type="ECO:0000256" key="5">
    <source>
        <dbReference type="ARBA" id="ARBA00022525"/>
    </source>
</evidence>
<evidence type="ECO:0000313" key="11">
    <source>
        <dbReference type="EMBL" id="MBS7810579.1"/>
    </source>
</evidence>
<evidence type="ECO:0000256" key="2">
    <source>
        <dbReference type="ARBA" id="ARBA00004613"/>
    </source>
</evidence>
<dbReference type="SUPFAM" id="SSF64518">
    <property type="entry name" value="Phase 1 flagellin"/>
    <property type="match status" value="1"/>
</dbReference>
<dbReference type="Pfam" id="PF06429">
    <property type="entry name" value="Flg_bbr_C"/>
    <property type="match status" value="1"/>
</dbReference>
<dbReference type="EMBL" id="JAHCDA010000001">
    <property type="protein sequence ID" value="MBS7810579.1"/>
    <property type="molecule type" value="Genomic_DNA"/>
</dbReference>
<comment type="similarity">
    <text evidence="3 7">Belongs to the flagella basal body rod proteins family.</text>
</comment>
<evidence type="ECO:0000256" key="4">
    <source>
        <dbReference type="ARBA" id="ARBA00016244"/>
    </source>
</evidence>
<comment type="caution">
    <text evidence="11">The sequence shown here is derived from an EMBL/GenBank/DDBJ whole genome shotgun (WGS) entry which is preliminary data.</text>
</comment>